<feature type="transmembrane region" description="Helical" evidence="5">
    <location>
        <begin position="228"/>
        <end position="251"/>
    </location>
</feature>
<feature type="transmembrane region" description="Helical" evidence="5">
    <location>
        <begin position="119"/>
        <end position="139"/>
    </location>
</feature>
<name>A0A510E6U8_9CREN</name>
<dbReference type="PANTHER" id="PTHR42770">
    <property type="entry name" value="AMINO ACID TRANSPORTER-RELATED"/>
    <property type="match status" value="1"/>
</dbReference>
<dbReference type="GeneID" id="41719076"/>
<proteinExistence type="predicted"/>
<evidence type="ECO:0000313" key="8">
    <source>
        <dbReference type="Proteomes" id="UP000325030"/>
    </source>
</evidence>
<protein>
    <recommendedName>
        <fullName evidence="6">Amino acid permease/ SLC12A domain-containing protein</fullName>
    </recommendedName>
</protein>
<feature type="transmembrane region" description="Helical" evidence="5">
    <location>
        <begin position="362"/>
        <end position="380"/>
    </location>
</feature>
<accession>A0A510E6U8</accession>
<evidence type="ECO:0000256" key="1">
    <source>
        <dbReference type="ARBA" id="ARBA00004141"/>
    </source>
</evidence>
<dbReference type="PIRSF" id="PIRSF006060">
    <property type="entry name" value="AA_transporter"/>
    <property type="match status" value="1"/>
</dbReference>
<feature type="transmembrane region" description="Helical" evidence="5">
    <location>
        <begin position="271"/>
        <end position="289"/>
    </location>
</feature>
<dbReference type="EMBL" id="AP018930">
    <property type="protein sequence ID" value="BBG28252.1"/>
    <property type="molecule type" value="Genomic_DNA"/>
</dbReference>
<evidence type="ECO:0000256" key="3">
    <source>
        <dbReference type="ARBA" id="ARBA00022989"/>
    </source>
</evidence>
<dbReference type="GO" id="GO:0055085">
    <property type="term" value="P:transmembrane transport"/>
    <property type="evidence" value="ECO:0007669"/>
    <property type="project" value="InterPro"/>
</dbReference>
<dbReference type="AlphaFoldDB" id="A0A510E6U8"/>
<dbReference type="Proteomes" id="UP000325030">
    <property type="component" value="Chromosome"/>
</dbReference>
<feature type="transmembrane region" description="Helical" evidence="5">
    <location>
        <begin position="415"/>
        <end position="431"/>
    </location>
</feature>
<gene>
    <name evidence="7" type="ORF">IC007_2808</name>
</gene>
<comment type="subcellular location">
    <subcellularLocation>
        <location evidence="1">Membrane</location>
        <topology evidence="1">Multi-pass membrane protein</topology>
    </subcellularLocation>
</comment>
<dbReference type="GO" id="GO:0016020">
    <property type="term" value="C:membrane"/>
    <property type="evidence" value="ECO:0007669"/>
    <property type="project" value="UniProtKB-SubCell"/>
</dbReference>
<evidence type="ECO:0000313" key="7">
    <source>
        <dbReference type="EMBL" id="BBG28252.1"/>
    </source>
</evidence>
<feature type="transmembrane region" description="Helical" evidence="5">
    <location>
        <begin position="194"/>
        <end position="216"/>
    </location>
</feature>
<evidence type="ECO:0000256" key="2">
    <source>
        <dbReference type="ARBA" id="ARBA00022692"/>
    </source>
</evidence>
<feature type="transmembrane region" description="Helical" evidence="5">
    <location>
        <begin position="34"/>
        <end position="58"/>
    </location>
</feature>
<keyword evidence="2 5" id="KW-0812">Transmembrane</keyword>
<evidence type="ECO:0000256" key="5">
    <source>
        <dbReference type="SAM" id="Phobius"/>
    </source>
</evidence>
<feature type="transmembrane region" description="Helical" evidence="5">
    <location>
        <begin position="326"/>
        <end position="350"/>
    </location>
</feature>
<dbReference type="Pfam" id="PF00324">
    <property type="entry name" value="AA_permease"/>
    <property type="match status" value="1"/>
</dbReference>
<evidence type="ECO:0000259" key="6">
    <source>
        <dbReference type="Pfam" id="PF00324"/>
    </source>
</evidence>
<sequence length="464" mass="49995">MTLSKAVLSFKETYGQAMAVTAPLGSVVSTSTAAIVYAGDSVVFTTLLSLLASALWIYNLTLYSKKLASAGGFYTFNFSAWRSKKLSFLEALTEVFAYSMLNAVNAITTYLIVSIGLSIIGISLPLWVGAIVIAVSVMYPSLISLTHIKKLMSYVITVSATAEAALLIGIFILSLHGGFHYNYVIPKDVNMGNLATAFVLTTVSISGAGAATYLGEETKEPLKNVSRGMWLALLIGGISMFLGTYALVALWNGSLTSLANSPQPLLYEMMTYGPLFMLIALVLSINSLLSSNIGTTIGASRVLFNLAREDAAPKIFLRTNKNGEPVIATITIALITTVVTIGSVFTLGLVTAFTEVSAVTGILWLLGRLFDGIGVPVLYWRIRELSFISLMIPVAATGINLWGDITSIISMDLNQAIILGIILMITLVWYVKKARFGRPGRLVVNEQNEVMDVDEYLKRKVSAK</sequence>
<reference evidence="8" key="1">
    <citation type="submission" date="2018-09" db="EMBL/GenBank/DDBJ databases">
        <title>Complete Genome Sequencing of Sulfolobus sp. JCM 16834.</title>
        <authorList>
            <person name="Kato S."/>
            <person name="Itoh T."/>
            <person name="Ohkuma M."/>
        </authorList>
    </citation>
    <scope>NUCLEOTIDE SEQUENCE [LARGE SCALE GENOMIC DNA]</scope>
    <source>
        <strain evidence="8">IC-007</strain>
    </source>
</reference>
<keyword evidence="4 5" id="KW-0472">Membrane</keyword>
<feature type="domain" description="Amino acid permease/ SLC12A" evidence="6">
    <location>
        <begin position="17"/>
        <end position="362"/>
    </location>
</feature>
<dbReference type="RefSeq" id="WP_149565100.1">
    <property type="nucleotide sequence ID" value="NZ_AP018930.1"/>
</dbReference>
<dbReference type="PANTHER" id="PTHR42770:SF11">
    <property type="entry name" value="INNER MEMBRANE TRANSPORT PROTEIN YBAT"/>
    <property type="match status" value="1"/>
</dbReference>
<feature type="transmembrane region" description="Helical" evidence="5">
    <location>
        <begin position="151"/>
        <end position="174"/>
    </location>
</feature>
<organism evidence="7 8">
    <name type="scientific">Sulfuracidifex tepidarius</name>
    <dbReference type="NCBI Taxonomy" id="1294262"/>
    <lineage>
        <taxon>Archaea</taxon>
        <taxon>Thermoproteota</taxon>
        <taxon>Thermoprotei</taxon>
        <taxon>Sulfolobales</taxon>
        <taxon>Sulfolobaceae</taxon>
        <taxon>Sulfuracidifex</taxon>
    </lineage>
</organism>
<dbReference type="Gene3D" id="1.20.1740.10">
    <property type="entry name" value="Amino acid/polyamine transporter I"/>
    <property type="match status" value="1"/>
</dbReference>
<dbReference type="InterPro" id="IPR004841">
    <property type="entry name" value="AA-permease/SLC12A_dom"/>
</dbReference>
<evidence type="ECO:0000256" key="4">
    <source>
        <dbReference type="ARBA" id="ARBA00023136"/>
    </source>
</evidence>
<keyword evidence="3 5" id="KW-1133">Transmembrane helix</keyword>
<feature type="transmembrane region" description="Helical" evidence="5">
    <location>
        <begin position="387"/>
        <end position="409"/>
    </location>
</feature>
<dbReference type="InterPro" id="IPR050367">
    <property type="entry name" value="APC_superfamily"/>
</dbReference>